<reference evidence="2" key="1">
    <citation type="submission" date="2021-08" db="EMBL/GenBank/DDBJ databases">
        <authorList>
            <person name="Misof B."/>
            <person name="Oliver O."/>
            <person name="Podsiadlowski L."/>
            <person name="Donath A."/>
            <person name="Peters R."/>
            <person name="Mayer C."/>
            <person name="Rust J."/>
            <person name="Gunkel S."/>
            <person name="Lesny P."/>
            <person name="Martin S."/>
            <person name="Oeyen J.P."/>
            <person name="Petersen M."/>
            <person name="Panagiotis P."/>
            <person name="Wilbrandt J."/>
            <person name="Tanja T."/>
        </authorList>
    </citation>
    <scope>NUCLEOTIDE SEQUENCE</scope>
    <source>
        <strain evidence="2">GBR_01_08_01A</strain>
        <tissue evidence="2">Thorax + abdomen</tissue>
    </source>
</reference>
<dbReference type="Proteomes" id="UP001258017">
    <property type="component" value="Unassembled WGS sequence"/>
</dbReference>
<feature type="coiled-coil region" evidence="1">
    <location>
        <begin position="3"/>
        <end position="71"/>
    </location>
</feature>
<sequence>MMKQQQKEQQELLQAQLAEMESRRAAQTYVRMRKQQEKQQKRKISKETRAIEQANLKLSEKQMEMKRSINNKVFKEWKRQKDIKLKEQRMRNNAYQQYANYLYHQQRQQLGLVDFVQGIDNKFNSWLNQLDWVLHEKYLRERRYLVRSFYCQPAYYGNAADIVYSKRQ</sequence>
<keyword evidence="1" id="KW-0175">Coiled coil</keyword>
<evidence type="ECO:0000313" key="3">
    <source>
        <dbReference type="Proteomes" id="UP001258017"/>
    </source>
</evidence>
<dbReference type="AlphaFoldDB" id="A0AAD9RJE6"/>
<organism evidence="2 3">
    <name type="scientific">Odynerus spinipes</name>
    <dbReference type="NCBI Taxonomy" id="1348599"/>
    <lineage>
        <taxon>Eukaryota</taxon>
        <taxon>Metazoa</taxon>
        <taxon>Ecdysozoa</taxon>
        <taxon>Arthropoda</taxon>
        <taxon>Hexapoda</taxon>
        <taxon>Insecta</taxon>
        <taxon>Pterygota</taxon>
        <taxon>Neoptera</taxon>
        <taxon>Endopterygota</taxon>
        <taxon>Hymenoptera</taxon>
        <taxon>Apocrita</taxon>
        <taxon>Aculeata</taxon>
        <taxon>Vespoidea</taxon>
        <taxon>Vespidae</taxon>
        <taxon>Eumeninae</taxon>
        <taxon>Odynerus</taxon>
    </lineage>
</organism>
<reference evidence="2" key="2">
    <citation type="journal article" date="2023" name="Commun. Biol.">
        <title>Intrasexual cuticular hydrocarbon dimorphism in a wasp sheds light on hydrocarbon biosynthesis genes in Hymenoptera.</title>
        <authorList>
            <person name="Moris V.C."/>
            <person name="Podsiadlowski L."/>
            <person name="Martin S."/>
            <person name="Oeyen J.P."/>
            <person name="Donath A."/>
            <person name="Petersen M."/>
            <person name="Wilbrandt J."/>
            <person name="Misof B."/>
            <person name="Liedtke D."/>
            <person name="Thamm M."/>
            <person name="Scheiner R."/>
            <person name="Schmitt T."/>
            <person name="Niehuis O."/>
        </authorList>
    </citation>
    <scope>NUCLEOTIDE SEQUENCE</scope>
    <source>
        <strain evidence="2">GBR_01_08_01A</strain>
    </source>
</reference>
<dbReference type="EMBL" id="JAIFRP010000047">
    <property type="protein sequence ID" value="KAK2580751.1"/>
    <property type="molecule type" value="Genomic_DNA"/>
</dbReference>
<evidence type="ECO:0000256" key="1">
    <source>
        <dbReference type="SAM" id="Coils"/>
    </source>
</evidence>
<accession>A0AAD9RJE6</accession>
<name>A0AAD9RJE6_9HYME</name>
<protein>
    <submittedName>
        <fullName evidence="2">Uncharacterized protein</fullName>
    </submittedName>
</protein>
<gene>
    <name evidence="2" type="ORF">KPH14_011376</name>
</gene>
<proteinExistence type="predicted"/>
<keyword evidence="3" id="KW-1185">Reference proteome</keyword>
<evidence type="ECO:0000313" key="2">
    <source>
        <dbReference type="EMBL" id="KAK2580751.1"/>
    </source>
</evidence>
<comment type="caution">
    <text evidence="2">The sequence shown here is derived from an EMBL/GenBank/DDBJ whole genome shotgun (WGS) entry which is preliminary data.</text>
</comment>